<dbReference type="FunFam" id="3.90.850.10:FF:000002">
    <property type="entry name" value="2-hydroxyhepta-2,4-diene-1,7-dioate isomerase"/>
    <property type="match status" value="1"/>
</dbReference>
<evidence type="ECO:0000259" key="4">
    <source>
        <dbReference type="Pfam" id="PF10370"/>
    </source>
</evidence>
<evidence type="ECO:0000256" key="2">
    <source>
        <dbReference type="ARBA" id="ARBA00022723"/>
    </source>
</evidence>
<protein>
    <submittedName>
        <fullName evidence="5">Fumarylacetoacetate hydrolase family protein</fullName>
    </submittedName>
</protein>
<dbReference type="AlphaFoldDB" id="A0AAU0UUN3"/>
<dbReference type="PANTHER" id="PTHR11820:SF7">
    <property type="entry name" value="ACYLPYRUVASE FAHD1, MITOCHONDRIAL"/>
    <property type="match status" value="1"/>
</dbReference>
<accession>A0AAU0UUN3</accession>
<organism evidence="5 6">
    <name type="scientific">Metallumcola ferriviriculae</name>
    <dbReference type="NCBI Taxonomy" id="3039180"/>
    <lineage>
        <taxon>Bacteria</taxon>
        <taxon>Bacillati</taxon>
        <taxon>Bacillota</taxon>
        <taxon>Clostridia</taxon>
        <taxon>Neomoorellales</taxon>
        <taxon>Desulfitibacteraceae</taxon>
        <taxon>Metallumcola</taxon>
    </lineage>
</organism>
<dbReference type="InterPro" id="IPR018833">
    <property type="entry name" value="Rv2993c-like_N"/>
</dbReference>
<feature type="domain" description="Rv2993c-like N-terminal" evidence="4">
    <location>
        <begin position="1"/>
        <end position="50"/>
    </location>
</feature>
<evidence type="ECO:0000259" key="3">
    <source>
        <dbReference type="Pfam" id="PF01557"/>
    </source>
</evidence>
<sequence length="252" mass="27677">MRWLRFLEGERVKYGLESDGVVTPVKGSPFNSYQRETKSYALEDLMLLSPCEPSKVLCVGLNYRDHAQEVKIELPDKPVIFMKPSTSVVGSCQDIVCPPISRRVDYEAELAVVIRKTAKNIARQDAHQFVLGYTCGNDVTARDLQPKDGQWTISKSFDTFCPLGPVIDTDANPDNLMVRLLLNGEVKQQANTNQMIFSPLDLVSYLSAVMTLHPGDVILTGTPSGIGPIRPGDQVTVEIDGIGSLVNPVVEG</sequence>
<dbReference type="InterPro" id="IPR011234">
    <property type="entry name" value="Fumarylacetoacetase-like_C"/>
</dbReference>
<keyword evidence="6" id="KW-1185">Reference proteome</keyword>
<gene>
    <name evidence="5" type="ORF">MFMK1_002824</name>
</gene>
<comment type="similarity">
    <text evidence="1">Belongs to the FAH family.</text>
</comment>
<dbReference type="Proteomes" id="UP001329915">
    <property type="component" value="Chromosome"/>
</dbReference>
<evidence type="ECO:0000313" key="6">
    <source>
        <dbReference type="Proteomes" id="UP001329915"/>
    </source>
</evidence>
<dbReference type="EMBL" id="CP121694">
    <property type="protein sequence ID" value="WRO22978.1"/>
    <property type="molecule type" value="Genomic_DNA"/>
</dbReference>
<dbReference type="KEGG" id="dbc:MFMK1_002824"/>
<keyword evidence="5" id="KW-0378">Hydrolase</keyword>
<dbReference type="PANTHER" id="PTHR11820">
    <property type="entry name" value="ACYLPYRUVASE"/>
    <property type="match status" value="1"/>
</dbReference>
<name>A0AAU0UUN3_9FIRM</name>
<proteinExistence type="inferred from homology"/>
<dbReference type="GO" id="GO:0019752">
    <property type="term" value="P:carboxylic acid metabolic process"/>
    <property type="evidence" value="ECO:0007669"/>
    <property type="project" value="UniProtKB-ARBA"/>
</dbReference>
<evidence type="ECO:0000256" key="1">
    <source>
        <dbReference type="ARBA" id="ARBA00010211"/>
    </source>
</evidence>
<reference evidence="5 6" key="1">
    <citation type="submission" date="2023-04" db="EMBL/GenBank/DDBJ databases">
        <authorList>
            <person name="Hsu D."/>
        </authorList>
    </citation>
    <scope>NUCLEOTIDE SEQUENCE [LARGE SCALE GENOMIC DNA]</scope>
    <source>
        <strain evidence="5 6">MK1</strain>
    </source>
</reference>
<dbReference type="Pfam" id="PF10370">
    <property type="entry name" value="Rv2993c-like_N"/>
    <property type="match status" value="1"/>
</dbReference>
<dbReference type="Pfam" id="PF01557">
    <property type="entry name" value="FAA_hydrolase"/>
    <property type="match status" value="1"/>
</dbReference>
<dbReference type="GO" id="GO:0046872">
    <property type="term" value="F:metal ion binding"/>
    <property type="evidence" value="ECO:0007669"/>
    <property type="project" value="UniProtKB-KW"/>
</dbReference>
<feature type="domain" description="Fumarylacetoacetase-like C-terminal" evidence="3">
    <location>
        <begin position="55"/>
        <end position="250"/>
    </location>
</feature>
<dbReference type="InterPro" id="IPR036663">
    <property type="entry name" value="Fumarylacetoacetase_C_sf"/>
</dbReference>
<dbReference type="GO" id="GO:0018773">
    <property type="term" value="F:acetylpyruvate hydrolase activity"/>
    <property type="evidence" value="ECO:0007669"/>
    <property type="project" value="TreeGrafter"/>
</dbReference>
<dbReference type="GO" id="GO:0016853">
    <property type="term" value="F:isomerase activity"/>
    <property type="evidence" value="ECO:0007669"/>
    <property type="project" value="UniProtKB-ARBA"/>
</dbReference>
<evidence type="ECO:0000313" key="5">
    <source>
        <dbReference type="EMBL" id="WRO22978.1"/>
    </source>
</evidence>
<dbReference type="SUPFAM" id="SSF56529">
    <property type="entry name" value="FAH"/>
    <property type="match status" value="1"/>
</dbReference>
<keyword evidence="2" id="KW-0479">Metal-binding</keyword>
<dbReference type="Gene3D" id="3.90.850.10">
    <property type="entry name" value="Fumarylacetoacetase-like, C-terminal domain"/>
    <property type="match status" value="1"/>
</dbReference>